<dbReference type="CDD" id="cd11731">
    <property type="entry name" value="Lin1944_like_SDR_c"/>
    <property type="match status" value="1"/>
</dbReference>
<sequence length="246" mass="25493">MHEQITPGVLIGQRVVVLGGSAGIGLATAQLAAAVGAQVVIVSSNQPRLEAALQSLPGASTGHLADLTQEAQLHALFERIGAFDHLVFTAGESLLLGELVQTDLSLIRRAFELRYYGALAAVKHAQPYVRPGGSITLTSGIASRRPGKGWAVGASICGAIDALTRALAVELAPIRVNNVAPGVVKTDLWAAMPAPDRAAMYAGIGQSLPVGRVGEAPDVAQTYLYLMQQRYGTGQSIVVDGGNVLV</sequence>
<keyword evidence="4" id="KW-1185">Reference proteome</keyword>
<comment type="caution">
    <text evidence="3">The sequence shown here is derived from an EMBL/GenBank/DDBJ whole genome shotgun (WGS) entry which is preliminary data.</text>
</comment>
<dbReference type="GO" id="GO:0016491">
    <property type="term" value="F:oxidoreductase activity"/>
    <property type="evidence" value="ECO:0007669"/>
    <property type="project" value="UniProtKB-KW"/>
</dbReference>
<dbReference type="EMBL" id="PGFA01000001">
    <property type="protein sequence ID" value="PJJ59926.1"/>
    <property type="molecule type" value="Genomic_DNA"/>
</dbReference>
<dbReference type="InterPro" id="IPR002347">
    <property type="entry name" value="SDR_fam"/>
</dbReference>
<organism evidence="3 4">
    <name type="scientific">Hymenobacter chitinivorans DSM 11115</name>
    <dbReference type="NCBI Taxonomy" id="1121954"/>
    <lineage>
        <taxon>Bacteria</taxon>
        <taxon>Pseudomonadati</taxon>
        <taxon>Bacteroidota</taxon>
        <taxon>Cytophagia</taxon>
        <taxon>Cytophagales</taxon>
        <taxon>Hymenobacteraceae</taxon>
        <taxon>Hymenobacter</taxon>
    </lineage>
</organism>
<name>A0A2M9BPP4_9BACT</name>
<evidence type="ECO:0000313" key="4">
    <source>
        <dbReference type="Proteomes" id="UP000228535"/>
    </source>
</evidence>
<dbReference type="SUPFAM" id="SSF51735">
    <property type="entry name" value="NAD(P)-binding Rossmann-fold domains"/>
    <property type="match status" value="1"/>
</dbReference>
<dbReference type="Proteomes" id="UP000228535">
    <property type="component" value="Unassembled WGS sequence"/>
</dbReference>
<keyword evidence="2" id="KW-0560">Oxidoreductase</keyword>
<evidence type="ECO:0000256" key="1">
    <source>
        <dbReference type="ARBA" id="ARBA00006484"/>
    </source>
</evidence>
<gene>
    <name evidence="3" type="ORF">CLV45_1348</name>
</gene>
<dbReference type="PANTHER" id="PTHR43477">
    <property type="entry name" value="DIHYDROANTICAPSIN 7-DEHYDROGENASE"/>
    <property type="match status" value="1"/>
</dbReference>
<comment type="similarity">
    <text evidence="1">Belongs to the short-chain dehydrogenases/reductases (SDR) family.</text>
</comment>
<dbReference type="RefSeq" id="WP_100335604.1">
    <property type="nucleotide sequence ID" value="NZ_PGFA01000001.1"/>
</dbReference>
<dbReference type="OrthoDB" id="9806974at2"/>
<evidence type="ECO:0000256" key="2">
    <source>
        <dbReference type="ARBA" id="ARBA00023002"/>
    </source>
</evidence>
<dbReference type="AlphaFoldDB" id="A0A2M9BPP4"/>
<accession>A0A2M9BPP4</accession>
<dbReference type="InterPro" id="IPR036291">
    <property type="entry name" value="NAD(P)-bd_dom_sf"/>
</dbReference>
<dbReference type="Gene3D" id="3.40.50.720">
    <property type="entry name" value="NAD(P)-binding Rossmann-like Domain"/>
    <property type="match status" value="1"/>
</dbReference>
<dbReference type="InterPro" id="IPR051122">
    <property type="entry name" value="SDR_DHRS6-like"/>
</dbReference>
<proteinExistence type="inferred from homology"/>
<reference evidence="3 4" key="1">
    <citation type="submission" date="2017-11" db="EMBL/GenBank/DDBJ databases">
        <title>Genomic Encyclopedia of Archaeal and Bacterial Type Strains, Phase II (KMG-II): From Individual Species to Whole Genera.</title>
        <authorList>
            <person name="Goeker M."/>
        </authorList>
    </citation>
    <scope>NUCLEOTIDE SEQUENCE [LARGE SCALE GENOMIC DNA]</scope>
    <source>
        <strain evidence="3 4">DSM 11115</strain>
    </source>
</reference>
<dbReference type="PANTHER" id="PTHR43477:SF1">
    <property type="entry name" value="DIHYDROANTICAPSIN 7-DEHYDROGENASE"/>
    <property type="match status" value="1"/>
</dbReference>
<dbReference type="PRINTS" id="PR00081">
    <property type="entry name" value="GDHRDH"/>
</dbReference>
<evidence type="ECO:0000313" key="3">
    <source>
        <dbReference type="EMBL" id="PJJ59926.1"/>
    </source>
</evidence>
<dbReference type="Pfam" id="PF13561">
    <property type="entry name" value="adh_short_C2"/>
    <property type="match status" value="1"/>
</dbReference>
<protein>
    <submittedName>
        <fullName evidence="3">NAD(P)-dependent dehydrogenase (Short-subunit alcohol dehydrogenase family)</fullName>
    </submittedName>
</protein>